<name>Q4V1X5_BACCZ</name>
<dbReference type="EMBL" id="CP000040">
    <property type="protein sequence ID" value="AAY60282.1"/>
    <property type="molecule type" value="Genomic_DNA"/>
</dbReference>
<organism evidence="2 3">
    <name type="scientific">Bacillus cereus (strain ZK / E33L)</name>
    <dbReference type="NCBI Taxonomy" id="288681"/>
    <lineage>
        <taxon>Bacteria</taxon>
        <taxon>Bacillati</taxon>
        <taxon>Bacillota</taxon>
        <taxon>Bacilli</taxon>
        <taxon>Bacillales</taxon>
        <taxon>Bacillaceae</taxon>
        <taxon>Bacillus</taxon>
        <taxon>Bacillus cereus group</taxon>
    </lineage>
</organism>
<accession>Q4V1X5</accession>
<dbReference type="KEGG" id="bcz:pE33L466_0119"/>
<keyword evidence="2" id="KW-0614">Plasmid</keyword>
<dbReference type="Proteomes" id="UP000002612">
    <property type="component" value="Plasmid pE33L466"/>
</dbReference>
<protein>
    <submittedName>
        <fullName evidence="2">Uncharacterized protein</fullName>
    </submittedName>
</protein>
<proteinExistence type="predicted"/>
<geneLocation type="plasmid" evidence="2 3">
    <name>pE33L466</name>
</geneLocation>
<reference evidence="3" key="1">
    <citation type="journal article" date="2006" name="J. Bacteriol.">
        <title>Pathogenomic sequence analysis of Bacillus cereus and Bacillus thuringiensis isolates closely related to Bacillus anthracis.</title>
        <authorList>
            <person name="Han C.S."/>
            <person name="Xie G."/>
            <person name="Challacombe J.F."/>
            <person name="Altherr M.R."/>
            <person name="Bhotika S.S."/>
            <person name="Brown N."/>
            <person name="Bruce D."/>
            <person name="Campbell C.S."/>
            <person name="Campbell M.L."/>
            <person name="Chen J."/>
            <person name="Chertkov O."/>
            <person name="Cleland C."/>
            <person name="Dimitrijevic M."/>
            <person name="Doggett N.A."/>
            <person name="Fawcett J.J."/>
            <person name="Glavina T."/>
            <person name="Goodwin L.A."/>
            <person name="Green L.D."/>
            <person name="Hill K.K."/>
            <person name="Hitchcock P."/>
            <person name="Jackson P.J."/>
            <person name="Keim P."/>
            <person name="Kewalramani A.R."/>
            <person name="Longmire J."/>
            <person name="Lucas S."/>
            <person name="Malfatti S."/>
            <person name="McMurry K."/>
            <person name="Meincke L.J."/>
            <person name="Misra M."/>
            <person name="Moseman B.L."/>
            <person name="Mundt M."/>
            <person name="Munk A.C."/>
            <person name="Okinaka R.T."/>
            <person name="Parson-Quintana B."/>
            <person name="Reilly L.P."/>
            <person name="Richardson P."/>
            <person name="Robinson D.L."/>
            <person name="Rubin E."/>
            <person name="Saunders E."/>
            <person name="Tapia R."/>
            <person name="Tesmer J.G."/>
            <person name="Thayer N."/>
            <person name="Thompson L.S."/>
            <person name="Tice H."/>
            <person name="Ticknor L.O."/>
            <person name="Wills P.L."/>
            <person name="Brettin T.S."/>
            <person name="Gilna P."/>
        </authorList>
    </citation>
    <scope>NUCLEOTIDE SEQUENCE [LARGE SCALE GENOMIC DNA]</scope>
    <source>
        <strain evidence="3">ZK / E33L</strain>
        <plasmid evidence="3">pE33L466</plasmid>
    </source>
</reference>
<evidence type="ECO:0000313" key="3">
    <source>
        <dbReference type="Proteomes" id="UP000002612"/>
    </source>
</evidence>
<keyword evidence="1" id="KW-0175">Coiled coil</keyword>
<sequence>MDLVLFRYTRKYYFNIELHLSLYVHMKLKSKEGAIVTNKKGGNEMNVNNVNVLGRSANGNFKGERTHHEESSFQGALLEHESSKKLCITNMKILQQKAIESNQSTIENLSNYETNNEDVKQAIRFYIAELEEINKELSKPIVLKMP</sequence>
<gene>
    <name evidence="2" type="ordered locus">pE33L466_0119</name>
</gene>
<feature type="coiled-coil region" evidence="1">
    <location>
        <begin position="102"/>
        <end position="136"/>
    </location>
</feature>
<evidence type="ECO:0000313" key="2">
    <source>
        <dbReference type="EMBL" id="AAY60282.1"/>
    </source>
</evidence>
<evidence type="ECO:0000256" key="1">
    <source>
        <dbReference type="SAM" id="Coils"/>
    </source>
</evidence>
<dbReference type="AlphaFoldDB" id="Q4V1X5"/>